<dbReference type="Proteomes" id="UP000450917">
    <property type="component" value="Unassembled WGS sequence"/>
</dbReference>
<name>A0A7X3CW52_9BACL</name>
<protein>
    <submittedName>
        <fullName evidence="2">Competence protein CoiA-like protein</fullName>
    </submittedName>
</protein>
<proteinExistence type="predicted"/>
<reference evidence="2 3" key="1">
    <citation type="submission" date="2019-11" db="EMBL/GenBank/DDBJ databases">
        <title>Draft genome sequences of five Paenibacillus species of dairy origin.</title>
        <authorList>
            <person name="Olajide A.M."/>
            <person name="Chen S."/>
            <person name="Lapointe G."/>
        </authorList>
    </citation>
    <scope>NUCLEOTIDE SEQUENCE [LARGE SCALE GENOMIC DNA]</scope>
    <source>
        <strain evidence="2 3">2CS3</strain>
    </source>
</reference>
<comment type="caution">
    <text evidence="2">The sequence shown here is derived from an EMBL/GenBank/DDBJ whole genome shotgun (WGS) entry which is preliminary data.</text>
</comment>
<sequence length="493" mass="57516">MSNGGASLLRCITEESKPLIATTCEPESTRALSRSHKLFCPNCMGLVQYNKGRVKSSYFSHVNLECEYIGSEPETPSHVKGKELLFGWLKSNFSTAYVEYEVHLPETGQIVDVYVRHNDGNYAGLVWAFEFQHSNISSTAWKERHELYRSAGIQDFWFLDKAKFLKFSSAKGADGARLRKDLEKTIFNETGLCYFLDLENEELTIDFNFRTQTSYVDIGRGKRVEQSLIYHDPEKHSAHLNKMKLRINQEFRFCVMVSNDFEKYMEPRLSFIVEHLRQAEADRIRQLLSERARGLIKFARESYGDGFANRLREIIPESKEELHDDVLNLDNSAFFAKYKSIVETSLSNLKEYASLKESTELVPRYLFKLANLTSFKMVKYLQEQGSLSLVDYLSAKYRDKISLVQYVYDKHKPVLDFLPTRRKDWVNEKLGEISWELKTYAKEPDVIDYAIEYGDLKSIDEVENYIQQVDEKIVNYKPTFDPEDWDFEDNEDD</sequence>
<gene>
    <name evidence="2" type="ORF">GNP93_24865</name>
</gene>
<dbReference type="Pfam" id="PF06054">
    <property type="entry name" value="CoiA_nuc"/>
    <property type="match status" value="1"/>
</dbReference>
<accession>A0A7X3CW52</accession>
<organism evidence="2 3">
    <name type="scientific">Paenibacillus validus</name>
    <dbReference type="NCBI Taxonomy" id="44253"/>
    <lineage>
        <taxon>Bacteria</taxon>
        <taxon>Bacillati</taxon>
        <taxon>Bacillota</taxon>
        <taxon>Bacilli</taxon>
        <taxon>Bacillales</taxon>
        <taxon>Paenibacillaceae</taxon>
        <taxon>Paenibacillus</taxon>
    </lineage>
</organism>
<dbReference type="InterPro" id="IPR010330">
    <property type="entry name" value="CoiA_nuc"/>
</dbReference>
<feature type="domain" description="Competence protein CoiA nuclease-like" evidence="1">
    <location>
        <begin position="74"/>
        <end position="166"/>
    </location>
</feature>
<dbReference type="AlphaFoldDB" id="A0A7X3CW52"/>
<dbReference type="EMBL" id="WNZX01000033">
    <property type="protein sequence ID" value="MUG73842.1"/>
    <property type="molecule type" value="Genomic_DNA"/>
</dbReference>
<evidence type="ECO:0000313" key="2">
    <source>
        <dbReference type="EMBL" id="MUG73842.1"/>
    </source>
</evidence>
<evidence type="ECO:0000313" key="3">
    <source>
        <dbReference type="Proteomes" id="UP000450917"/>
    </source>
</evidence>
<keyword evidence="3" id="KW-1185">Reference proteome</keyword>
<evidence type="ECO:0000259" key="1">
    <source>
        <dbReference type="Pfam" id="PF06054"/>
    </source>
</evidence>